<accession>A0A9X3PQ22</accession>
<keyword evidence="4" id="KW-1185">Reference proteome</keyword>
<comment type="caution">
    <text evidence="1">The sequence shown here is derived from an EMBL/GenBank/DDBJ whole genome shotgun (WGS) entry which is preliminary data.</text>
</comment>
<evidence type="ECO:0000313" key="3">
    <source>
        <dbReference type="Proteomes" id="UP001145799"/>
    </source>
</evidence>
<reference evidence="1" key="1">
    <citation type="submission" date="2022-12" db="EMBL/GenBank/DDBJ databases">
        <title>Gycomyces niveus sp.nov., a novel actinomycete isolated from soil in Shouguang.</title>
        <authorList>
            <person name="Yang X."/>
        </authorList>
    </citation>
    <scope>NUCLEOTIDE SEQUENCE</scope>
    <source>
        <strain evidence="1">DSM 44724</strain>
    </source>
</reference>
<proteinExistence type="predicted"/>
<dbReference type="RefSeq" id="WP_270124403.1">
    <property type="nucleotide sequence ID" value="NZ_BAAAOM010000002.1"/>
</dbReference>
<organism evidence="1 3">
    <name type="scientific">Glycomyces lechevalierae</name>
    <dbReference type="NCBI Taxonomy" id="256034"/>
    <lineage>
        <taxon>Bacteria</taxon>
        <taxon>Bacillati</taxon>
        <taxon>Actinomycetota</taxon>
        <taxon>Actinomycetes</taxon>
        <taxon>Glycomycetales</taxon>
        <taxon>Glycomycetaceae</taxon>
        <taxon>Glycomyces</taxon>
    </lineage>
</organism>
<name>A0A9X3PQ22_9ACTN</name>
<sequence length="650" mass="69924">MSLPVPNLDDRRFQDLVDEAKRLVQQRCPEWTDHNVSDPGVTLIEAFAMMTDQLLYRLNRVPDLHYLRFLDLIGVKLHPPTAARTTVTYWLSAARDQTVPVQRGSQVATDQSGGTEAPVVFRTEADLAIVPCSLALVLTGGASGRLADQTDQLISGEGVRCFQEAPGDDDCIYFGLSNAVPRCAVQLRVACHAEGVGVDPERPPWIWEAFDGTTWTACEIESDSTGGFNQDGITVVHVPPGHREALLERQRAGWLRVRLVRAEDRPFYRDSPRLMTAVAATIGGTIDASHAGLVADEVVGLSEGVPGQRFRLAHRPVVTGGEPLVVEIAGGGDWEQWHEVESFTESGPDSRHFTLDAIGGELRFGPAVRLADGTIRNFGAVPPKAAPIRVPAYRTGGGKAGNVARGLLNVQRDPIPFTTRVVNRGPATGGVDGESVGNAAARGPMLLRTRDRAVTVEDYEYLAKQAAPDAARVRCVPVPERPGEIRLLVVPDIALGSNPVVAQLTPDVDLVNRIGSYIEPRRCLGATVRVGPPQYDGVTVVAQLRAAPGTVGEALRGEALEALYAYLNPVSGGLDGTGWPFGRPVQSGEVFAVLQRLPGTAMVEDVQLFAADLATGRRSGPVQRIELAGHALVFSFQHQVRILEGDDRAS</sequence>
<evidence type="ECO:0000313" key="1">
    <source>
        <dbReference type="EMBL" id="MDA1387904.1"/>
    </source>
</evidence>
<dbReference type="Proteomes" id="UP001145799">
    <property type="component" value="Unassembled WGS sequence"/>
</dbReference>
<evidence type="ECO:0000313" key="4">
    <source>
        <dbReference type="Proteomes" id="UP001183604"/>
    </source>
</evidence>
<dbReference type="AlphaFoldDB" id="A0A9X3PQ22"/>
<dbReference type="Proteomes" id="UP001183604">
    <property type="component" value="Unassembled WGS sequence"/>
</dbReference>
<dbReference type="EMBL" id="JAVDYD010000001">
    <property type="protein sequence ID" value="MDR7336572.1"/>
    <property type="molecule type" value="Genomic_DNA"/>
</dbReference>
<dbReference type="NCBIfam" id="TIGR02243">
    <property type="entry name" value="putative baseplate assembly protein"/>
    <property type="match status" value="1"/>
</dbReference>
<protein>
    <submittedName>
        <fullName evidence="1 2">Baseplate assembly protein</fullName>
    </submittedName>
</protein>
<reference evidence="2 4" key="2">
    <citation type="submission" date="2023-07" db="EMBL/GenBank/DDBJ databases">
        <title>Sequencing the genomes of 1000 actinobacteria strains.</title>
        <authorList>
            <person name="Klenk H.-P."/>
        </authorList>
    </citation>
    <scope>NUCLEOTIDE SEQUENCE [LARGE SCALE GENOMIC DNA]</scope>
    <source>
        <strain evidence="2 4">DSM 44724</strain>
    </source>
</reference>
<gene>
    <name evidence="2" type="ORF">J2S69_000291</name>
    <name evidence="1" type="ORF">O2L01_23120</name>
</gene>
<dbReference type="EMBL" id="JAPZVQ010000020">
    <property type="protein sequence ID" value="MDA1387904.1"/>
    <property type="molecule type" value="Genomic_DNA"/>
</dbReference>
<evidence type="ECO:0000313" key="2">
    <source>
        <dbReference type="EMBL" id="MDR7336572.1"/>
    </source>
</evidence>
<dbReference type="InterPro" id="IPR011749">
    <property type="entry name" value="CHP02243"/>
</dbReference>